<gene>
    <name evidence="1" type="ORF">KPNJ2_03835</name>
</gene>
<evidence type="ECO:0000313" key="1">
    <source>
        <dbReference type="EMBL" id="AHM80615.1"/>
    </source>
</evidence>
<organism evidence="1 2">
    <name type="scientific">Klebsiella pneumoniae 30684/NJST258_2</name>
    <dbReference type="NCBI Taxonomy" id="1420013"/>
    <lineage>
        <taxon>Bacteria</taxon>
        <taxon>Pseudomonadati</taxon>
        <taxon>Pseudomonadota</taxon>
        <taxon>Gammaproteobacteria</taxon>
        <taxon>Enterobacterales</taxon>
        <taxon>Enterobacteriaceae</taxon>
        <taxon>Klebsiella/Raoultella group</taxon>
        <taxon>Klebsiella</taxon>
        <taxon>Klebsiella pneumoniae complex</taxon>
    </lineage>
</organism>
<name>W8UNI4_KLEPN</name>
<dbReference type="AlphaFoldDB" id="W8UNI4"/>
<sequence>MRGKAATERIPGSIVNYVTGVSEGSQRNRSLNAED</sequence>
<accession>W8UNI4</accession>
<dbReference type="HOGENOM" id="CLU_3365436_0_0_6"/>
<reference evidence="1 2" key="1">
    <citation type="journal article" date="2014" name="Proc. Natl. Acad. Sci. U.S.A.">
        <title>Molecular dissection of the evolution of carbapenem-resistant multilocus sequence type 258 Klebsiella pneumoniae.</title>
        <authorList>
            <person name="Deleo F.R."/>
            <person name="Chen L."/>
            <person name="Porcella S.F."/>
            <person name="Martens C.A."/>
            <person name="Kobayashi S.D."/>
            <person name="Porter A.R."/>
            <person name="Chavda K.D."/>
            <person name="Jacobs M.R."/>
            <person name="Mathema B."/>
            <person name="Olsen R.J."/>
            <person name="Bonomo R.A."/>
            <person name="Musser J.M."/>
            <person name="Kreiswirth B.N."/>
        </authorList>
    </citation>
    <scope>NUCLEOTIDE SEQUENCE [LARGE SCALE GENOMIC DNA]</scope>
    <source>
        <strain evidence="1">30684/NJST258_2</strain>
    </source>
</reference>
<proteinExistence type="predicted"/>
<evidence type="ECO:0000313" key="2">
    <source>
        <dbReference type="Proteomes" id="UP000019586"/>
    </source>
</evidence>
<dbReference type="Proteomes" id="UP000019586">
    <property type="component" value="Chromosome"/>
</dbReference>
<dbReference type="EMBL" id="CP006918">
    <property type="protein sequence ID" value="AHM80615.1"/>
    <property type="molecule type" value="Genomic_DNA"/>
</dbReference>
<dbReference type="KEGG" id="kps:KPNJ2_03835"/>
<protein>
    <submittedName>
        <fullName evidence="1">Uncharacterized protein</fullName>
    </submittedName>
</protein>